<reference evidence="1" key="1">
    <citation type="submission" date="2018-10" db="EMBL/GenBank/DDBJ databases">
        <title>Effector identification in a new, highly contiguous assembly of the strawberry crown rot pathogen Phytophthora cactorum.</title>
        <authorList>
            <person name="Armitage A.D."/>
            <person name="Nellist C.F."/>
            <person name="Bates H."/>
            <person name="Vickerstaff R.J."/>
            <person name="Harrison R.J."/>
        </authorList>
    </citation>
    <scope>NUCLEOTIDE SEQUENCE</scope>
    <source>
        <strain evidence="1">4032</strain>
    </source>
</reference>
<organism evidence="1 2">
    <name type="scientific">Phytophthora cactorum</name>
    <dbReference type="NCBI Taxonomy" id="29920"/>
    <lineage>
        <taxon>Eukaryota</taxon>
        <taxon>Sar</taxon>
        <taxon>Stramenopiles</taxon>
        <taxon>Oomycota</taxon>
        <taxon>Peronosporomycetes</taxon>
        <taxon>Peronosporales</taxon>
        <taxon>Peronosporaceae</taxon>
        <taxon>Phytophthora</taxon>
    </lineage>
</organism>
<sequence>RSLQQAGVPVSSKDSMTRGCAVLARSGVVSGLGCGQLQARKWAMRADMLVLARGPGRWVGHDHQKRELRSAIVRAAGERGDAGVSCV</sequence>
<gene>
    <name evidence="1" type="ORF">PC115_g25662</name>
</gene>
<evidence type="ECO:0000313" key="2">
    <source>
        <dbReference type="Proteomes" id="UP000774804"/>
    </source>
</evidence>
<comment type="caution">
    <text evidence="1">The sequence shown here is derived from an EMBL/GenBank/DDBJ whole genome shotgun (WGS) entry which is preliminary data.</text>
</comment>
<proteinExistence type="predicted"/>
<name>A0A8T0ZG64_9STRA</name>
<dbReference type="AlphaFoldDB" id="A0A8T0ZG64"/>
<accession>A0A8T0ZG64</accession>
<evidence type="ECO:0000313" key="1">
    <source>
        <dbReference type="EMBL" id="KAG2861908.1"/>
    </source>
</evidence>
<dbReference type="EMBL" id="RCMI01005420">
    <property type="protein sequence ID" value="KAG2861908.1"/>
    <property type="molecule type" value="Genomic_DNA"/>
</dbReference>
<protein>
    <submittedName>
        <fullName evidence="1">Uncharacterized protein</fullName>
    </submittedName>
</protein>
<dbReference type="Proteomes" id="UP000774804">
    <property type="component" value="Unassembled WGS sequence"/>
</dbReference>
<feature type="non-terminal residue" evidence="1">
    <location>
        <position position="1"/>
    </location>
</feature>